<dbReference type="PANTHER" id="PTHR37310">
    <property type="entry name" value="CYTOPLASMIC PROTEIN-RELATED"/>
    <property type="match status" value="1"/>
</dbReference>
<proteinExistence type="predicted"/>
<dbReference type="RefSeq" id="WP_289648206.1">
    <property type="nucleotide sequence ID" value="NZ_CP169082.1"/>
</dbReference>
<dbReference type="Proteomes" id="UP001596152">
    <property type="component" value="Unassembled WGS sequence"/>
</dbReference>
<accession>A0ABW0FPP5</accession>
<organism evidence="1 2">
    <name type="scientific">Brevundimonas staleyi</name>
    <dbReference type="NCBI Taxonomy" id="74326"/>
    <lineage>
        <taxon>Bacteria</taxon>
        <taxon>Pseudomonadati</taxon>
        <taxon>Pseudomonadota</taxon>
        <taxon>Alphaproteobacteria</taxon>
        <taxon>Caulobacterales</taxon>
        <taxon>Caulobacteraceae</taxon>
        <taxon>Brevundimonas</taxon>
    </lineage>
</organism>
<dbReference type="Pfam" id="PF03860">
    <property type="entry name" value="Csp"/>
    <property type="match status" value="1"/>
</dbReference>
<name>A0ABW0FPP5_9CAUL</name>
<dbReference type="Gene3D" id="1.20.1270.360">
    <property type="match status" value="1"/>
</dbReference>
<dbReference type="PANTHER" id="PTHR37310:SF1">
    <property type="entry name" value="CYTOPLASMIC PROTEIN"/>
    <property type="match status" value="1"/>
</dbReference>
<evidence type="ECO:0000313" key="2">
    <source>
        <dbReference type="Proteomes" id="UP001596152"/>
    </source>
</evidence>
<reference evidence="2" key="1">
    <citation type="journal article" date="2019" name="Int. J. Syst. Evol. Microbiol.">
        <title>The Global Catalogue of Microorganisms (GCM) 10K type strain sequencing project: providing services to taxonomists for standard genome sequencing and annotation.</title>
        <authorList>
            <consortium name="The Broad Institute Genomics Platform"/>
            <consortium name="The Broad Institute Genome Sequencing Center for Infectious Disease"/>
            <person name="Wu L."/>
            <person name="Ma J."/>
        </authorList>
    </citation>
    <scope>NUCLEOTIDE SEQUENCE [LARGE SCALE GENOMIC DNA]</scope>
    <source>
        <strain evidence="2">JCM 12125</strain>
    </source>
</reference>
<keyword evidence="2" id="KW-1185">Reference proteome</keyword>
<gene>
    <name evidence="1" type="ORF">ACFPIE_07310</name>
</gene>
<evidence type="ECO:0000313" key="1">
    <source>
        <dbReference type="EMBL" id="MFC5343715.1"/>
    </source>
</evidence>
<comment type="caution">
    <text evidence="1">The sequence shown here is derived from an EMBL/GenBank/DDBJ whole genome shotgun (WGS) entry which is preliminary data.</text>
</comment>
<sequence>MHIASMIGSHPHVQGNTNDTLIRAIEETYACAATCRICADACLGEAMVADLSQCIRLNLDCADVCAATAAVAGRRTGSNEAVIKWMLKVCAEACAACAAECEHHAEMHEHCRICAEHCRRCEQACRAAAETITPSGM</sequence>
<dbReference type="InterPro" id="IPR005560">
    <property type="entry name" value="Csp_YhjQ"/>
</dbReference>
<dbReference type="EMBL" id="JBHSLF010000014">
    <property type="protein sequence ID" value="MFC5343715.1"/>
    <property type="molecule type" value="Genomic_DNA"/>
</dbReference>
<protein>
    <submittedName>
        <fullName evidence="1">Four-helix bundle copper-binding protein</fullName>
    </submittedName>
</protein>